<dbReference type="EMBL" id="JASBWV010000022">
    <property type="protein sequence ID" value="KAJ9119998.1"/>
    <property type="molecule type" value="Genomic_DNA"/>
</dbReference>
<accession>A0ACC2X893</accession>
<evidence type="ECO:0000313" key="1">
    <source>
        <dbReference type="EMBL" id="KAJ9119998.1"/>
    </source>
</evidence>
<gene>
    <name evidence="1" type="ORF">QFC24_005481</name>
</gene>
<name>A0ACC2X893_9TREE</name>
<comment type="caution">
    <text evidence="1">The sequence shown here is derived from an EMBL/GenBank/DDBJ whole genome shotgun (WGS) entry which is preliminary data.</text>
</comment>
<reference evidence="1" key="1">
    <citation type="submission" date="2023-04" db="EMBL/GenBank/DDBJ databases">
        <title>Draft Genome sequencing of Naganishia species isolated from polar environments using Oxford Nanopore Technology.</title>
        <authorList>
            <person name="Leo P."/>
            <person name="Venkateswaran K."/>
        </authorList>
    </citation>
    <scope>NUCLEOTIDE SEQUENCE</scope>
    <source>
        <strain evidence="1">DBVPG 5303</strain>
    </source>
</reference>
<sequence length="791" mass="87493">MPVVTRRQARLLANQPLLETAADKSKLMARYLGGKRLEDLPTEIIDLIGQAAREQSEAENHGFALAYGFTSNLLYHTLPTTVPKGTQPPPPLAATTIRFRAALAKSEYMNTFEDLEVLYLDIEKEEQRGPDLFQRDAVALDFEWSMRELRDIFGHLPISGLKGLAIRAESSIDKYRIKERSEELLGSGLPSYLDQLRDIVVVEHIGDGLDSEVNWKTTTWQSLSGQVLVHSTDQAYGDNQKTPLTSGMWFVLALGLTPCQIPIVVYIASLFKPPPPLNRLDQLPAEIVCLIAEFASEEWLVERKKAKEEEEEEEEAACHCACACSAGASHLRGVAGEVNALAATCKRLRGVLVNGGFFSRISLETIVDDFPKTISVATEGFTENVKSFAVRFEYTGKRDERLDPSLRLALGTMPNIRNLWIEWSPSTKGTPNSKKEITKLNRSLDQPEPLSNLEVLNLNIADRLGGISDPVGSKIGPQPTITYHLGQLVSVFRSSSAEILNIRLHFGNDDHSVRDAMKFMVANLKGLKFPNLKRLAITAFFVVESKDEVAGGWLIALIRLLKHIGAVSDTFEDLDIILHVDVMDVDVFSMEGTTVHLPGLIPRKESVIEAIKRVAKAGHKVPPFTLQIIGNSQTMPNMGISLMLCDYIPAEKTEKKDRSETEEKESGETDEETLPAAILERIRELPGSVLPPLPPHDTILGDDEFRYNLNLPALADLYVDVKVQAFQGRMLDMMRGGPGMGDDDDEFGLGPGPAGHMDHEEFGFDEAGLAFEDGLALEAMLFEQFHAAGMI</sequence>
<protein>
    <submittedName>
        <fullName evidence="1">Uncharacterized protein</fullName>
    </submittedName>
</protein>
<evidence type="ECO:0000313" key="2">
    <source>
        <dbReference type="Proteomes" id="UP001234202"/>
    </source>
</evidence>
<keyword evidence="2" id="KW-1185">Reference proteome</keyword>
<proteinExistence type="predicted"/>
<dbReference type="Proteomes" id="UP001234202">
    <property type="component" value="Unassembled WGS sequence"/>
</dbReference>
<organism evidence="1 2">
    <name type="scientific">Naganishia onofrii</name>
    <dbReference type="NCBI Taxonomy" id="1851511"/>
    <lineage>
        <taxon>Eukaryota</taxon>
        <taxon>Fungi</taxon>
        <taxon>Dikarya</taxon>
        <taxon>Basidiomycota</taxon>
        <taxon>Agaricomycotina</taxon>
        <taxon>Tremellomycetes</taxon>
        <taxon>Filobasidiales</taxon>
        <taxon>Filobasidiaceae</taxon>
        <taxon>Naganishia</taxon>
    </lineage>
</organism>